<dbReference type="PANTHER" id="PTHR43630">
    <property type="entry name" value="POLY-BETA-1,6-N-ACETYL-D-GLUCOSAMINE SYNTHASE"/>
    <property type="match status" value="1"/>
</dbReference>
<protein>
    <submittedName>
        <fullName evidence="3">Glycosyltransferase family 2 protein</fullName>
    </submittedName>
</protein>
<comment type="caution">
    <text evidence="3">The sequence shown here is derived from an EMBL/GenBank/DDBJ whole genome shotgun (WGS) entry which is preliminary data.</text>
</comment>
<evidence type="ECO:0000259" key="2">
    <source>
        <dbReference type="Pfam" id="PF00535"/>
    </source>
</evidence>
<dbReference type="SUPFAM" id="SSF53448">
    <property type="entry name" value="Nucleotide-diphospho-sugar transferases"/>
    <property type="match status" value="1"/>
</dbReference>
<dbReference type="InterPro" id="IPR029044">
    <property type="entry name" value="Nucleotide-diphossugar_trans"/>
</dbReference>
<dbReference type="CDD" id="cd02511">
    <property type="entry name" value="Beta4Glucosyltransferase"/>
    <property type="match status" value="1"/>
</dbReference>
<dbReference type="InterPro" id="IPR001173">
    <property type="entry name" value="Glyco_trans_2-like"/>
</dbReference>
<accession>A0A4Q6XTA4</accession>
<evidence type="ECO:0000256" key="1">
    <source>
        <dbReference type="ARBA" id="ARBA00038494"/>
    </source>
</evidence>
<keyword evidence="3" id="KW-0808">Transferase</keyword>
<dbReference type="RefSeq" id="WP_130141476.1">
    <property type="nucleotide sequence ID" value="NZ_SGIT01000002.1"/>
</dbReference>
<reference evidence="3 4" key="1">
    <citation type="submission" date="2019-02" db="EMBL/GenBank/DDBJ databases">
        <authorList>
            <person name="Li Y."/>
        </authorList>
    </citation>
    <scope>NUCLEOTIDE SEQUENCE [LARGE SCALE GENOMIC DNA]</scope>
    <source>
        <strain evidence="3 4">30C10-4-7</strain>
    </source>
</reference>
<feature type="domain" description="Glycosyltransferase 2-like" evidence="2">
    <location>
        <begin position="6"/>
        <end position="91"/>
    </location>
</feature>
<evidence type="ECO:0000313" key="4">
    <source>
        <dbReference type="Proteomes" id="UP000292855"/>
    </source>
</evidence>
<dbReference type="OrthoDB" id="9815923at2"/>
<comment type="similarity">
    <text evidence="1">Belongs to the glycosyltransferase 2 family. WaaE/KdtX subfamily.</text>
</comment>
<dbReference type="AlphaFoldDB" id="A0A4Q6XTA4"/>
<dbReference type="PANTHER" id="PTHR43630:SF2">
    <property type="entry name" value="GLYCOSYLTRANSFERASE"/>
    <property type="match status" value="1"/>
</dbReference>
<dbReference type="Gene3D" id="3.90.550.10">
    <property type="entry name" value="Spore Coat Polysaccharide Biosynthesis Protein SpsA, Chain A"/>
    <property type="match status" value="1"/>
</dbReference>
<dbReference type="Proteomes" id="UP000292855">
    <property type="component" value="Unassembled WGS sequence"/>
</dbReference>
<proteinExistence type="inferred from homology"/>
<sequence>MGISGLVITFNEEKYIEKCIVGLQKVCDEIIIIDSNSQDETVEIATSLGATVISQPFLGDGPQRTFGLQFCQHDWILNVDTDEFLDKDCFPFFEKKEYLQLPYDAYSFKRRNFLKDKEINFADWYPDYACRFFNKNTAHPSSHHVHQRVVATNLHKSDMHLIHYAWDSFHQLIAKKNQYTDWQVAEFIKKEKKVNTFSPVIHGATAFFKAYFLKKGIFHGIDGVTFSLIQSFFSYMKYAKMLEVQRNQRKI</sequence>
<dbReference type="GO" id="GO:0016740">
    <property type="term" value="F:transferase activity"/>
    <property type="evidence" value="ECO:0007669"/>
    <property type="project" value="UniProtKB-KW"/>
</dbReference>
<dbReference type="Pfam" id="PF00535">
    <property type="entry name" value="Glycos_transf_2"/>
    <property type="match status" value="1"/>
</dbReference>
<keyword evidence="4" id="KW-1185">Reference proteome</keyword>
<evidence type="ECO:0000313" key="3">
    <source>
        <dbReference type="EMBL" id="RZF59556.1"/>
    </source>
</evidence>
<gene>
    <name evidence="3" type="ORF">EWE74_10360</name>
</gene>
<dbReference type="EMBL" id="SGIT01000002">
    <property type="protein sequence ID" value="RZF59556.1"/>
    <property type="molecule type" value="Genomic_DNA"/>
</dbReference>
<organism evidence="3 4">
    <name type="scientific">Sphingobacterium corticibacterium</name>
    <dbReference type="NCBI Taxonomy" id="2484746"/>
    <lineage>
        <taxon>Bacteria</taxon>
        <taxon>Pseudomonadati</taxon>
        <taxon>Bacteroidota</taxon>
        <taxon>Sphingobacteriia</taxon>
        <taxon>Sphingobacteriales</taxon>
        <taxon>Sphingobacteriaceae</taxon>
        <taxon>Sphingobacterium</taxon>
    </lineage>
</organism>
<name>A0A4Q6XTA4_9SPHI</name>